<protein>
    <submittedName>
        <fullName evidence="4">Amidohydrolase family protein</fullName>
    </submittedName>
</protein>
<keyword evidence="5" id="KW-1185">Reference proteome</keyword>
<accession>A0ABW6K2N0</accession>
<gene>
    <name evidence="4" type="ORF">ACFYKT_19105</name>
</gene>
<comment type="caution">
    <text evidence="4">The sequence shown here is derived from an EMBL/GenBank/DDBJ whole genome shotgun (WGS) entry which is preliminary data.</text>
</comment>
<dbReference type="InterPro" id="IPR006680">
    <property type="entry name" value="Amidohydro-rel"/>
</dbReference>
<reference evidence="4 5" key="1">
    <citation type="submission" date="2024-08" db="EMBL/GenBank/DDBJ databases">
        <title>Two novel Cytobacillus novel species.</title>
        <authorList>
            <person name="Liu G."/>
        </authorList>
    </citation>
    <scope>NUCLEOTIDE SEQUENCE [LARGE SCALE GENOMIC DNA]</scope>
    <source>
        <strain evidence="4 5">FJAT-53684</strain>
    </source>
</reference>
<dbReference type="Pfam" id="PF04909">
    <property type="entry name" value="Amidohydro_2"/>
    <property type="match status" value="1"/>
</dbReference>
<dbReference type="InterPro" id="IPR032466">
    <property type="entry name" value="Metal_Hydrolase"/>
</dbReference>
<dbReference type="Proteomes" id="UP001601058">
    <property type="component" value="Unassembled WGS sequence"/>
</dbReference>
<evidence type="ECO:0000313" key="5">
    <source>
        <dbReference type="Proteomes" id="UP001601058"/>
    </source>
</evidence>
<sequence length="370" mass="42565">MNNPEKNNISEEIIRPIDCDVHPVVEGGLEQLYPYMDSSWKKKFQMSGLVPHSNRHVNPRGSVTRKDAISPEGKIGGSDPFFTREQYLDVYDPKCAALIAMQPSQLSLVWTNPDMVHTVTSAYNDYFIDKWLSVDPRYHLVINVTPQDPKLAVKEIKRLSKVKGVIGINLPLINIPLGDRYFYPIFEAAIEENLPIMTHVTGAEGTYIGAAPLAGGVTKYYVERYITYPQIAQSTLVNLIFEGVFERYPDLKIVFVEYAFSWLGSVLTRMDQSWRNLRIETPWVKKKPSDYVRDNVYFTTQPIDEMPKKQFDSMIGMIEGEHNLLFSSDYPHWDNDMPDETFNRLFSSPELRKRILHDNAMNLFGSRIRA</sequence>
<dbReference type="EMBL" id="JBIACJ010000014">
    <property type="protein sequence ID" value="MFE8698419.1"/>
    <property type="molecule type" value="Genomic_DNA"/>
</dbReference>
<dbReference type="RefSeq" id="WP_389222790.1">
    <property type="nucleotide sequence ID" value="NZ_JBIACJ010000014.1"/>
</dbReference>
<dbReference type="InterPro" id="IPR032465">
    <property type="entry name" value="ACMSD"/>
</dbReference>
<evidence type="ECO:0000259" key="3">
    <source>
        <dbReference type="Pfam" id="PF04909"/>
    </source>
</evidence>
<dbReference type="Gene3D" id="3.20.20.140">
    <property type="entry name" value="Metal-dependent hydrolases"/>
    <property type="match status" value="1"/>
</dbReference>
<dbReference type="PANTHER" id="PTHR21240:SF28">
    <property type="entry name" value="ISO-OROTATE DECARBOXYLASE (EUROFUNG)"/>
    <property type="match status" value="1"/>
</dbReference>
<name>A0ABW6K2N0_9BACI</name>
<feature type="region of interest" description="Disordered" evidence="2">
    <location>
        <begin position="55"/>
        <end position="77"/>
    </location>
</feature>
<evidence type="ECO:0000256" key="1">
    <source>
        <dbReference type="ARBA" id="ARBA00023239"/>
    </source>
</evidence>
<evidence type="ECO:0000256" key="2">
    <source>
        <dbReference type="SAM" id="MobiDB-lite"/>
    </source>
</evidence>
<dbReference type="SUPFAM" id="SSF51556">
    <property type="entry name" value="Metallo-dependent hydrolases"/>
    <property type="match status" value="1"/>
</dbReference>
<keyword evidence="1" id="KW-0456">Lyase</keyword>
<dbReference type="PANTHER" id="PTHR21240">
    <property type="entry name" value="2-AMINO-3-CARBOXYLMUCONATE-6-SEMIALDEHYDE DECARBOXYLASE"/>
    <property type="match status" value="1"/>
</dbReference>
<proteinExistence type="predicted"/>
<organism evidence="4 5">
    <name type="scientific">Cytobacillus mangrovibacter</name>
    <dbReference type="NCBI Taxonomy" id="3299024"/>
    <lineage>
        <taxon>Bacteria</taxon>
        <taxon>Bacillati</taxon>
        <taxon>Bacillota</taxon>
        <taxon>Bacilli</taxon>
        <taxon>Bacillales</taxon>
        <taxon>Bacillaceae</taxon>
        <taxon>Cytobacillus</taxon>
    </lineage>
</organism>
<feature type="domain" description="Amidohydrolase-related" evidence="3">
    <location>
        <begin position="17"/>
        <end position="365"/>
    </location>
</feature>
<evidence type="ECO:0000313" key="4">
    <source>
        <dbReference type="EMBL" id="MFE8698419.1"/>
    </source>
</evidence>